<reference evidence="3 4" key="1">
    <citation type="submission" date="2016-10" db="EMBL/GenBank/DDBJ databases">
        <authorList>
            <person name="de Groot N.N."/>
        </authorList>
    </citation>
    <scope>NUCLEOTIDE SEQUENCE [LARGE SCALE GENOMIC DNA]</scope>
    <source>
        <strain evidence="3 4">DSM 43941</strain>
    </source>
</reference>
<dbReference type="SUPFAM" id="SSF53850">
    <property type="entry name" value="Periplasmic binding protein-like II"/>
    <property type="match status" value="1"/>
</dbReference>
<dbReference type="Proteomes" id="UP000198688">
    <property type="component" value="Chromosome I"/>
</dbReference>
<dbReference type="Pfam" id="PF21348">
    <property type="entry name" value="RGL11_C"/>
    <property type="match status" value="1"/>
</dbReference>
<dbReference type="EMBL" id="LT629758">
    <property type="protein sequence ID" value="SDT66094.1"/>
    <property type="molecule type" value="Genomic_DNA"/>
</dbReference>
<dbReference type="Pfam" id="PF19763">
    <property type="entry name" value="DUF6250"/>
    <property type="match status" value="1"/>
</dbReference>
<feature type="domain" description="DUF6250" evidence="1">
    <location>
        <begin position="74"/>
        <end position="207"/>
    </location>
</feature>
<evidence type="ECO:0000313" key="4">
    <source>
        <dbReference type="Proteomes" id="UP000198688"/>
    </source>
</evidence>
<gene>
    <name evidence="3" type="ORF">SAMN04489716_5313</name>
</gene>
<accession>A0A1H2C6T9</accession>
<dbReference type="AlphaFoldDB" id="A0A1H2C6T9"/>
<protein>
    <submittedName>
        <fullName evidence="3">ABC-type glycerol-3-phosphate transport system, substrate-binding protein</fullName>
    </submittedName>
</protein>
<sequence>MDLGVNSYTRAAGNAANDPPLAEISGYGDVAGYRNDDNVTVYDLDSDGRAEVFVKTADGTTFSDGAVIKSAGVQEIAGPYEIEFTATPIAAGGPNDKVTDLNTFWNAREVRSPEDIFATTRNGAFAEYDYLKTYYVGQGANLNTTTRFRKYVGEPGNRPLLYDYTSPLIVANVPVHVRIQVDGQRIRYWSNVNHMAEVYSRRSFTVGVLSTGLLSSAAGYLYTRSDPVTLTLATGAEPTGGGRSLLINLWNRLNPDITIALKVINSTTQDQYEKFTESPADIYNLDIIHIQRFAEAGRITPIEPQNDISLLAPVRRACRTDDESGRLWAVPFNSDVGMLFRRITDKRVADPEPELRDVLKLNGFIGQLDTVGPQTDEAFVINVLEHALAQDPLILDQEGVLSTSLTQWQGALKPLAEALRSGRIQSRTNEEDTIRAFKQENLRYMRNWPVWYPSVDRDERTEPGTAEIRLSRLPTGILGGQNLAIDTDTPHRVAAEKVINFLTDTSAQKLLATYGFAPTGLDAYIDEDLKLSAPHLAMVRNAVEDARPRPMHPRYAEFAQRFKEHTYAYLRRGDPLTQRFVQDIQEVLK</sequence>
<dbReference type="STRING" id="113562.SAMN04489716_5313"/>
<keyword evidence="4" id="KW-1185">Reference proteome</keyword>
<dbReference type="InterPro" id="IPR046217">
    <property type="entry name" value="DUF6250"/>
</dbReference>
<evidence type="ECO:0000259" key="1">
    <source>
        <dbReference type="Pfam" id="PF19763"/>
    </source>
</evidence>
<evidence type="ECO:0000259" key="2">
    <source>
        <dbReference type="Pfam" id="PF21348"/>
    </source>
</evidence>
<dbReference type="InterPro" id="IPR049366">
    <property type="entry name" value="RGL11_C"/>
</dbReference>
<organism evidence="3 4">
    <name type="scientific">Actinoplanes derwentensis</name>
    <dbReference type="NCBI Taxonomy" id="113562"/>
    <lineage>
        <taxon>Bacteria</taxon>
        <taxon>Bacillati</taxon>
        <taxon>Actinomycetota</taxon>
        <taxon>Actinomycetes</taxon>
        <taxon>Micromonosporales</taxon>
        <taxon>Micromonosporaceae</taxon>
        <taxon>Actinoplanes</taxon>
    </lineage>
</organism>
<dbReference type="Gene3D" id="2.60.120.200">
    <property type="match status" value="1"/>
</dbReference>
<feature type="domain" description="Rhamnogalacturonan lyase family 11 C-terminal" evidence="2">
    <location>
        <begin position="38"/>
        <end position="71"/>
    </location>
</feature>
<proteinExistence type="predicted"/>
<name>A0A1H2C6T9_9ACTN</name>
<evidence type="ECO:0000313" key="3">
    <source>
        <dbReference type="EMBL" id="SDT66094.1"/>
    </source>
</evidence>
<dbReference type="Gene3D" id="3.40.190.10">
    <property type="entry name" value="Periplasmic binding protein-like II"/>
    <property type="match status" value="2"/>
</dbReference>